<organism evidence="1">
    <name type="scientific">Anguilla anguilla</name>
    <name type="common">European freshwater eel</name>
    <name type="synonym">Muraena anguilla</name>
    <dbReference type="NCBI Taxonomy" id="7936"/>
    <lineage>
        <taxon>Eukaryota</taxon>
        <taxon>Metazoa</taxon>
        <taxon>Chordata</taxon>
        <taxon>Craniata</taxon>
        <taxon>Vertebrata</taxon>
        <taxon>Euteleostomi</taxon>
        <taxon>Actinopterygii</taxon>
        <taxon>Neopterygii</taxon>
        <taxon>Teleostei</taxon>
        <taxon>Anguilliformes</taxon>
        <taxon>Anguillidae</taxon>
        <taxon>Anguilla</taxon>
    </lineage>
</organism>
<reference evidence="1" key="2">
    <citation type="journal article" date="2015" name="Fish Shellfish Immunol.">
        <title>Early steps in the European eel (Anguilla anguilla)-Vibrio vulnificus interaction in the gills: Role of the RtxA13 toxin.</title>
        <authorList>
            <person name="Callol A."/>
            <person name="Pajuelo D."/>
            <person name="Ebbesson L."/>
            <person name="Teles M."/>
            <person name="MacKenzie S."/>
            <person name="Amaro C."/>
        </authorList>
    </citation>
    <scope>NUCLEOTIDE SEQUENCE</scope>
</reference>
<accession>A0A0E9T9N8</accession>
<sequence length="44" mass="5275">MQWSQDSAFFYAEKREPKSKKENTLPSIDTGILWSFLFQDYKGR</sequence>
<proteinExistence type="predicted"/>
<protein>
    <submittedName>
        <fullName evidence="1">Uncharacterized protein</fullName>
    </submittedName>
</protein>
<dbReference type="AlphaFoldDB" id="A0A0E9T9N8"/>
<dbReference type="EMBL" id="GBXM01058198">
    <property type="protein sequence ID" value="JAH50379.1"/>
    <property type="molecule type" value="Transcribed_RNA"/>
</dbReference>
<reference evidence="1" key="1">
    <citation type="submission" date="2014-11" db="EMBL/GenBank/DDBJ databases">
        <authorList>
            <person name="Amaro Gonzalez C."/>
        </authorList>
    </citation>
    <scope>NUCLEOTIDE SEQUENCE</scope>
</reference>
<name>A0A0E9T9N8_ANGAN</name>
<evidence type="ECO:0000313" key="1">
    <source>
        <dbReference type="EMBL" id="JAH50379.1"/>
    </source>
</evidence>